<keyword evidence="3" id="KW-1185">Reference proteome</keyword>
<feature type="compositionally biased region" description="Low complexity" evidence="1">
    <location>
        <begin position="37"/>
        <end position="54"/>
    </location>
</feature>
<evidence type="ECO:0000313" key="3">
    <source>
        <dbReference type="Proteomes" id="UP000193642"/>
    </source>
</evidence>
<sequence>MAPFTNSYDITITPSSSIFSLPPSKPLHQPTLPAPKTPYTLQPHTHTTQQSSQPLPHPHPLPTSFHLPIPSSHSTPHLKQSHSNVNNLFNVSLRSKTFNLRFLASITSVDLLRACFPPSPEGDGVEVVDGLRTTYEMHSSLPATSSTAKKS</sequence>
<protein>
    <submittedName>
        <fullName evidence="2">Uncharacterized protein</fullName>
    </submittedName>
</protein>
<reference evidence="2 3" key="1">
    <citation type="submission" date="2016-07" db="EMBL/GenBank/DDBJ databases">
        <title>Pervasive Adenine N6-methylation of Active Genes in Fungi.</title>
        <authorList>
            <consortium name="DOE Joint Genome Institute"/>
            <person name="Mondo S.J."/>
            <person name="Dannebaum R.O."/>
            <person name="Kuo R.C."/>
            <person name="Labutti K."/>
            <person name="Haridas S."/>
            <person name="Kuo A."/>
            <person name="Salamov A."/>
            <person name="Ahrendt S.R."/>
            <person name="Lipzen A."/>
            <person name="Sullivan W."/>
            <person name="Andreopoulos W.B."/>
            <person name="Clum A."/>
            <person name="Lindquist E."/>
            <person name="Daum C."/>
            <person name="Ramamoorthy G.K."/>
            <person name="Gryganskyi A."/>
            <person name="Culley D."/>
            <person name="Magnuson J.K."/>
            <person name="James T.Y."/>
            <person name="O'Malley M.A."/>
            <person name="Stajich J.E."/>
            <person name="Spatafora J.W."/>
            <person name="Visel A."/>
            <person name="Grigoriev I.V."/>
        </authorList>
    </citation>
    <scope>NUCLEOTIDE SEQUENCE [LARGE SCALE GENOMIC DNA]</scope>
    <source>
        <strain evidence="2 3">JEL800</strain>
    </source>
</reference>
<name>A0A1Y2CPH4_9FUNG</name>
<accession>A0A1Y2CPH4</accession>
<dbReference type="Proteomes" id="UP000193642">
    <property type="component" value="Unassembled WGS sequence"/>
</dbReference>
<feature type="region of interest" description="Disordered" evidence="1">
    <location>
        <begin position="21"/>
        <end position="60"/>
    </location>
</feature>
<proteinExistence type="predicted"/>
<comment type="caution">
    <text evidence="2">The sequence shown here is derived from an EMBL/GenBank/DDBJ whole genome shotgun (WGS) entry which is preliminary data.</text>
</comment>
<evidence type="ECO:0000256" key="1">
    <source>
        <dbReference type="SAM" id="MobiDB-lite"/>
    </source>
</evidence>
<gene>
    <name evidence="2" type="ORF">BCR33DRAFT_735123</name>
</gene>
<dbReference type="AlphaFoldDB" id="A0A1Y2CPH4"/>
<organism evidence="2 3">
    <name type="scientific">Rhizoclosmatium globosum</name>
    <dbReference type="NCBI Taxonomy" id="329046"/>
    <lineage>
        <taxon>Eukaryota</taxon>
        <taxon>Fungi</taxon>
        <taxon>Fungi incertae sedis</taxon>
        <taxon>Chytridiomycota</taxon>
        <taxon>Chytridiomycota incertae sedis</taxon>
        <taxon>Chytridiomycetes</taxon>
        <taxon>Chytridiales</taxon>
        <taxon>Chytriomycetaceae</taxon>
        <taxon>Rhizoclosmatium</taxon>
    </lineage>
</organism>
<evidence type="ECO:0000313" key="2">
    <source>
        <dbReference type="EMBL" id="ORY48921.1"/>
    </source>
</evidence>
<dbReference type="EMBL" id="MCGO01000010">
    <property type="protein sequence ID" value="ORY48921.1"/>
    <property type="molecule type" value="Genomic_DNA"/>
</dbReference>